<gene>
    <name evidence="4" type="ORF">PHATRDRAFT_5857</name>
</gene>
<keyword evidence="3" id="KW-0413">Isomerase</keyword>
<dbReference type="KEGG" id="pti:PHATRDRAFT_5857"/>
<dbReference type="GO" id="GO:0051156">
    <property type="term" value="P:glucose 6-phosphate metabolic process"/>
    <property type="evidence" value="ECO:0007669"/>
    <property type="project" value="TreeGrafter"/>
</dbReference>
<dbReference type="STRING" id="556484.B7FSZ8"/>
<dbReference type="PaxDb" id="2850-Phatr5857"/>
<evidence type="ECO:0008006" key="6">
    <source>
        <dbReference type="Google" id="ProtNLM"/>
    </source>
</evidence>
<proteinExistence type="predicted"/>
<dbReference type="GO" id="GO:0004347">
    <property type="term" value="F:glucose-6-phosphate isomerase activity"/>
    <property type="evidence" value="ECO:0007669"/>
    <property type="project" value="InterPro"/>
</dbReference>
<keyword evidence="5" id="KW-1185">Reference proteome</keyword>
<dbReference type="GO" id="GO:0006096">
    <property type="term" value="P:glycolytic process"/>
    <property type="evidence" value="ECO:0007669"/>
    <property type="project" value="UniProtKB-KW"/>
</dbReference>
<dbReference type="OrthoDB" id="42138at2759"/>
<dbReference type="Proteomes" id="UP000000759">
    <property type="component" value="Chromosome 2"/>
</dbReference>
<organism evidence="4 5">
    <name type="scientific">Phaeodactylum tricornutum (strain CCAP 1055/1)</name>
    <dbReference type="NCBI Taxonomy" id="556484"/>
    <lineage>
        <taxon>Eukaryota</taxon>
        <taxon>Sar</taxon>
        <taxon>Stramenopiles</taxon>
        <taxon>Ochrophyta</taxon>
        <taxon>Bacillariophyta</taxon>
        <taxon>Bacillariophyceae</taxon>
        <taxon>Bacillariophycidae</taxon>
        <taxon>Naviculales</taxon>
        <taxon>Phaeodactylaceae</taxon>
        <taxon>Phaeodactylum</taxon>
    </lineage>
</organism>
<evidence type="ECO:0000313" key="4">
    <source>
        <dbReference type="EMBL" id="EEC50564.1"/>
    </source>
</evidence>
<dbReference type="Pfam" id="PF00342">
    <property type="entry name" value="PGI"/>
    <property type="match status" value="1"/>
</dbReference>
<dbReference type="GO" id="GO:0005829">
    <property type="term" value="C:cytosol"/>
    <property type="evidence" value="ECO:0007669"/>
    <property type="project" value="TreeGrafter"/>
</dbReference>
<evidence type="ECO:0000256" key="1">
    <source>
        <dbReference type="ARBA" id="ARBA00022432"/>
    </source>
</evidence>
<dbReference type="RefSeq" id="XP_002177750.1">
    <property type="nucleotide sequence ID" value="XM_002177714.1"/>
</dbReference>
<reference evidence="4 5" key="1">
    <citation type="journal article" date="2008" name="Nature">
        <title>The Phaeodactylum genome reveals the evolutionary history of diatom genomes.</title>
        <authorList>
            <person name="Bowler C."/>
            <person name="Allen A.E."/>
            <person name="Badger J.H."/>
            <person name="Grimwood J."/>
            <person name="Jabbari K."/>
            <person name="Kuo A."/>
            <person name="Maheswari U."/>
            <person name="Martens C."/>
            <person name="Maumus F."/>
            <person name="Otillar R.P."/>
            <person name="Rayko E."/>
            <person name="Salamov A."/>
            <person name="Vandepoele K."/>
            <person name="Beszteri B."/>
            <person name="Gruber A."/>
            <person name="Heijde M."/>
            <person name="Katinka M."/>
            <person name="Mock T."/>
            <person name="Valentin K."/>
            <person name="Verret F."/>
            <person name="Berges J.A."/>
            <person name="Brownlee C."/>
            <person name="Cadoret J.P."/>
            <person name="Chiovitti A."/>
            <person name="Choi C.J."/>
            <person name="Coesel S."/>
            <person name="De Martino A."/>
            <person name="Detter J.C."/>
            <person name="Durkin C."/>
            <person name="Falciatore A."/>
            <person name="Fournet J."/>
            <person name="Haruta M."/>
            <person name="Huysman M.J."/>
            <person name="Jenkins B.D."/>
            <person name="Jiroutova K."/>
            <person name="Jorgensen R.E."/>
            <person name="Joubert Y."/>
            <person name="Kaplan A."/>
            <person name="Kroger N."/>
            <person name="Kroth P.G."/>
            <person name="La Roche J."/>
            <person name="Lindquist E."/>
            <person name="Lommer M."/>
            <person name="Martin-Jezequel V."/>
            <person name="Lopez P.J."/>
            <person name="Lucas S."/>
            <person name="Mangogna M."/>
            <person name="McGinnis K."/>
            <person name="Medlin L.K."/>
            <person name="Montsant A."/>
            <person name="Oudot-Le Secq M.P."/>
            <person name="Napoli C."/>
            <person name="Obornik M."/>
            <person name="Parker M.S."/>
            <person name="Petit J.L."/>
            <person name="Porcel B.M."/>
            <person name="Poulsen N."/>
            <person name="Robison M."/>
            <person name="Rychlewski L."/>
            <person name="Rynearson T.A."/>
            <person name="Schmutz J."/>
            <person name="Shapiro H."/>
            <person name="Siaut M."/>
            <person name="Stanley M."/>
            <person name="Sussman M.R."/>
            <person name="Taylor A.R."/>
            <person name="Vardi A."/>
            <person name="von Dassow P."/>
            <person name="Vyverman W."/>
            <person name="Willis A."/>
            <person name="Wyrwicz L.S."/>
            <person name="Rokhsar D.S."/>
            <person name="Weissenbach J."/>
            <person name="Armbrust E.V."/>
            <person name="Green B.R."/>
            <person name="Van de Peer Y."/>
            <person name="Grigoriev I.V."/>
        </authorList>
    </citation>
    <scope>NUCLEOTIDE SEQUENCE [LARGE SCALE GENOMIC DNA]</scope>
    <source>
        <strain evidence="4 5">CCAP 1055/1</strain>
    </source>
</reference>
<dbReference type="PANTHER" id="PTHR11469">
    <property type="entry name" value="GLUCOSE-6-PHOSPHATE ISOMERASE"/>
    <property type="match status" value="1"/>
</dbReference>
<evidence type="ECO:0000256" key="3">
    <source>
        <dbReference type="ARBA" id="ARBA00023235"/>
    </source>
</evidence>
<dbReference type="EMBL" id="CM000606">
    <property type="protein sequence ID" value="EEC50564.1"/>
    <property type="molecule type" value="Genomic_DNA"/>
</dbReference>
<sequence>FLSSIDPVATADAVCDLDPSSTLVISIALQGNEETGLATKTIKSWLLKALTSSNLLGKHMLLVTGNDQIAAVINKPESVFLVPDNTRCEAFTTFTAVSLLPLSVIFGWPIVLEFLSGAHDLDVHFIETNPRHNLPVLLALTDTWNDVFLRAHARTVTPFTEAFAHFPRFAAALEAQACGSPVDRHN</sequence>
<dbReference type="Gene3D" id="3.40.50.10490">
    <property type="entry name" value="Glucose-6-phosphate isomerase like protein, domain 1"/>
    <property type="match status" value="2"/>
</dbReference>
<accession>B7FSZ8</accession>
<dbReference type="PROSITE" id="PS51463">
    <property type="entry name" value="P_GLUCOSE_ISOMERASE_3"/>
    <property type="match status" value="1"/>
</dbReference>
<reference evidence="5" key="2">
    <citation type="submission" date="2008-08" db="EMBL/GenBank/DDBJ databases">
        <authorList>
            <consortium name="Diatom Consortium"/>
            <person name="Grigoriev I."/>
            <person name="Grimwood J."/>
            <person name="Kuo A."/>
            <person name="Otillar R.P."/>
            <person name="Salamov A."/>
            <person name="Detter J.C."/>
            <person name="Lindquist E."/>
            <person name="Shapiro H."/>
            <person name="Lucas S."/>
            <person name="Glavina del Rio T."/>
            <person name="Pitluck S."/>
            <person name="Rokhsar D."/>
            <person name="Bowler C."/>
        </authorList>
    </citation>
    <scope>GENOME REANNOTATION</scope>
    <source>
        <strain evidence="5">CCAP 1055/1</strain>
    </source>
</reference>
<dbReference type="HOGENOM" id="CLU_017947_4_0_1"/>
<dbReference type="eggNOG" id="KOG2446">
    <property type="taxonomic scope" value="Eukaryota"/>
</dbReference>
<dbReference type="PANTHER" id="PTHR11469:SF1">
    <property type="entry name" value="GLUCOSE-6-PHOSPHATE ISOMERASE"/>
    <property type="match status" value="1"/>
</dbReference>
<feature type="non-terminal residue" evidence="4">
    <location>
        <position position="1"/>
    </location>
</feature>
<dbReference type="GO" id="GO:0097367">
    <property type="term" value="F:carbohydrate derivative binding"/>
    <property type="evidence" value="ECO:0007669"/>
    <property type="project" value="InterPro"/>
</dbReference>
<dbReference type="InParanoid" id="B7FSZ8"/>
<evidence type="ECO:0000256" key="2">
    <source>
        <dbReference type="ARBA" id="ARBA00023152"/>
    </source>
</evidence>
<protein>
    <recommendedName>
        <fullName evidence="6">Glucose-6-phosphate isomerase</fullName>
    </recommendedName>
</protein>
<dbReference type="AlphaFoldDB" id="B7FSZ8"/>
<dbReference type="SUPFAM" id="SSF53697">
    <property type="entry name" value="SIS domain"/>
    <property type="match status" value="1"/>
</dbReference>
<dbReference type="InterPro" id="IPR046348">
    <property type="entry name" value="SIS_dom_sf"/>
</dbReference>
<keyword evidence="1" id="KW-0312">Gluconeogenesis</keyword>
<dbReference type="GO" id="GO:0048029">
    <property type="term" value="F:monosaccharide binding"/>
    <property type="evidence" value="ECO:0007669"/>
    <property type="project" value="TreeGrafter"/>
</dbReference>
<dbReference type="GO" id="GO:0006094">
    <property type="term" value="P:gluconeogenesis"/>
    <property type="evidence" value="ECO:0007669"/>
    <property type="project" value="UniProtKB-KW"/>
</dbReference>
<name>B7FSZ8_PHATC</name>
<feature type="non-terminal residue" evidence="4">
    <location>
        <position position="186"/>
    </location>
</feature>
<dbReference type="InterPro" id="IPR001672">
    <property type="entry name" value="G6P_Isomerase"/>
</dbReference>
<dbReference type="GeneID" id="7197360"/>
<evidence type="ECO:0000313" key="5">
    <source>
        <dbReference type="Proteomes" id="UP000000759"/>
    </source>
</evidence>
<keyword evidence="2" id="KW-0324">Glycolysis</keyword>